<dbReference type="EMBL" id="BIFR01000002">
    <property type="protein sequence ID" value="GCE16178.1"/>
    <property type="molecule type" value="Genomic_DNA"/>
</dbReference>
<dbReference type="Proteomes" id="UP000287352">
    <property type="component" value="Unassembled WGS sequence"/>
</dbReference>
<protein>
    <submittedName>
        <fullName evidence="1">Uncharacterized protein</fullName>
    </submittedName>
</protein>
<proteinExistence type="predicted"/>
<gene>
    <name evidence="1" type="ORF">KTT_60370</name>
</gene>
<evidence type="ECO:0000313" key="1">
    <source>
        <dbReference type="EMBL" id="GCE16178.1"/>
    </source>
</evidence>
<keyword evidence="2" id="KW-1185">Reference proteome</keyword>
<reference evidence="2" key="1">
    <citation type="submission" date="2018-12" db="EMBL/GenBank/DDBJ databases">
        <title>Tengunoibacter tsumagoiensis gen. nov., sp. nov., Dictyobacter kobayashii sp. nov., D. alpinus sp. nov., and D. joshuensis sp. nov. and description of Dictyobacteraceae fam. nov. within the order Ktedonobacterales isolated from Tengu-no-mugimeshi.</title>
        <authorList>
            <person name="Wang C.M."/>
            <person name="Zheng Y."/>
            <person name="Sakai Y."/>
            <person name="Toyoda A."/>
            <person name="Minakuchi Y."/>
            <person name="Abe K."/>
            <person name="Yokota A."/>
            <person name="Yabe S."/>
        </authorList>
    </citation>
    <scope>NUCLEOTIDE SEQUENCE [LARGE SCALE GENOMIC DNA]</scope>
    <source>
        <strain evidence="2">Uno3</strain>
    </source>
</reference>
<comment type="caution">
    <text evidence="1">The sequence shown here is derived from an EMBL/GenBank/DDBJ whole genome shotgun (WGS) entry which is preliminary data.</text>
</comment>
<name>A0A402AAQ0_9CHLR</name>
<organism evidence="1 2">
    <name type="scientific">Tengunoibacter tsumagoiensis</name>
    <dbReference type="NCBI Taxonomy" id="2014871"/>
    <lineage>
        <taxon>Bacteria</taxon>
        <taxon>Bacillati</taxon>
        <taxon>Chloroflexota</taxon>
        <taxon>Ktedonobacteria</taxon>
        <taxon>Ktedonobacterales</taxon>
        <taxon>Dictyobacteraceae</taxon>
        <taxon>Tengunoibacter</taxon>
    </lineage>
</organism>
<accession>A0A402AAQ0</accession>
<dbReference type="AlphaFoldDB" id="A0A402AAQ0"/>
<evidence type="ECO:0000313" key="2">
    <source>
        <dbReference type="Proteomes" id="UP000287352"/>
    </source>
</evidence>
<sequence length="63" mass="6958">MTSRHLLKGGFGLYCDGLFQLLEDHSLCTAQDVLIPLGALLIVCQSLLAIDTMSCTYDNKLRQ</sequence>